<name>A0AA40HSA4_CNENI</name>
<keyword evidence="2" id="KW-1185">Reference proteome</keyword>
<gene>
    <name evidence="1" type="ORF">QTO34_004158</name>
</gene>
<evidence type="ECO:0000313" key="2">
    <source>
        <dbReference type="Proteomes" id="UP001177744"/>
    </source>
</evidence>
<proteinExistence type="predicted"/>
<protein>
    <submittedName>
        <fullName evidence="1">Uncharacterized protein</fullName>
    </submittedName>
</protein>
<organism evidence="1 2">
    <name type="scientific">Cnephaeus nilssonii</name>
    <name type="common">Northern bat</name>
    <name type="synonym">Eptesicus nilssonii</name>
    <dbReference type="NCBI Taxonomy" id="3371016"/>
    <lineage>
        <taxon>Eukaryota</taxon>
        <taxon>Metazoa</taxon>
        <taxon>Chordata</taxon>
        <taxon>Craniata</taxon>
        <taxon>Vertebrata</taxon>
        <taxon>Euteleostomi</taxon>
        <taxon>Mammalia</taxon>
        <taxon>Eutheria</taxon>
        <taxon>Laurasiatheria</taxon>
        <taxon>Chiroptera</taxon>
        <taxon>Yangochiroptera</taxon>
        <taxon>Vespertilionidae</taxon>
        <taxon>Cnephaeus</taxon>
    </lineage>
</organism>
<reference evidence="1" key="1">
    <citation type="submission" date="2023-06" db="EMBL/GenBank/DDBJ databases">
        <title>Reference genome for the Northern bat (Eptesicus nilssonii), a most northern bat species.</title>
        <authorList>
            <person name="Laine V.N."/>
            <person name="Pulliainen A.T."/>
            <person name="Lilley T.M."/>
        </authorList>
    </citation>
    <scope>NUCLEOTIDE SEQUENCE</scope>
    <source>
        <strain evidence="1">BLF_Eptnil</strain>
        <tissue evidence="1">Kidney</tissue>
    </source>
</reference>
<dbReference type="Gene3D" id="1.10.10.60">
    <property type="entry name" value="Homeodomain-like"/>
    <property type="match status" value="1"/>
</dbReference>
<dbReference type="EMBL" id="JAULJE010000013">
    <property type="protein sequence ID" value="KAK1336352.1"/>
    <property type="molecule type" value="Genomic_DNA"/>
</dbReference>
<comment type="caution">
    <text evidence="1">The sequence shown here is derived from an EMBL/GenBank/DDBJ whole genome shotgun (WGS) entry which is preliminary data.</text>
</comment>
<accession>A0AA40HSA4</accession>
<sequence length="230" mass="25488">MKVVAKVTQLRCHQRRGAGCPHPDPLPSSAAIGGGEPVVRTRIPCRAPLRQRLKLQQQRQRLGMSWIEAWCTGLEAQRTRNRVRLGFLGLAWPPSQGLCRLAKLREAPRPGMLRDAHGSLTAPRGLLPPHEARCWMLHKTPPSRDCFAKLVAAWVTALLSSQPSHEAVCHHHSTVPSPAPPPAPLMAIEEVEKLLLTWINEKQLASESILEAMTCEKAKMLHTNLGKMPL</sequence>
<evidence type="ECO:0000313" key="1">
    <source>
        <dbReference type="EMBL" id="KAK1336352.1"/>
    </source>
</evidence>
<dbReference type="AlphaFoldDB" id="A0AA40HSA4"/>
<dbReference type="Proteomes" id="UP001177744">
    <property type="component" value="Unassembled WGS sequence"/>
</dbReference>